<evidence type="ECO:0000313" key="7">
    <source>
        <dbReference type="EMBL" id="KRT83159.1"/>
    </source>
</evidence>
<keyword evidence="5" id="KW-0175">Coiled coil</keyword>
<dbReference type="EMBL" id="LJIG01009398">
    <property type="protein sequence ID" value="KRT83159.1"/>
    <property type="molecule type" value="Genomic_DNA"/>
</dbReference>
<dbReference type="Proteomes" id="UP000051574">
    <property type="component" value="Unassembled WGS sequence"/>
</dbReference>
<gene>
    <name evidence="7" type="ORF">AMK59_3682</name>
</gene>
<feature type="coiled-coil region" evidence="5">
    <location>
        <begin position="129"/>
        <end position="201"/>
    </location>
</feature>
<reference evidence="7 8" key="1">
    <citation type="submission" date="2015-09" db="EMBL/GenBank/DDBJ databases">
        <title>Draft genome of the scarab beetle Oryctes borbonicus.</title>
        <authorList>
            <person name="Meyer J.M."/>
            <person name="Markov G.V."/>
            <person name="Baskaran P."/>
            <person name="Herrmann M."/>
            <person name="Sommer R.J."/>
            <person name="Roedelsperger C."/>
        </authorList>
    </citation>
    <scope>NUCLEOTIDE SEQUENCE [LARGE SCALE GENOMIC DNA]</scope>
    <source>
        <strain evidence="7">OB123</strain>
        <tissue evidence="7">Whole animal</tissue>
    </source>
</reference>
<evidence type="ECO:0000256" key="1">
    <source>
        <dbReference type="ARBA" id="ARBA00004300"/>
    </source>
</evidence>
<dbReference type="PANTHER" id="PTHR18905">
    <property type="entry name" value="NINEIN"/>
    <property type="match status" value="1"/>
</dbReference>
<name>A0A0T6B8K4_9SCAR</name>
<keyword evidence="2" id="KW-0963">Cytoplasm</keyword>
<feature type="compositionally biased region" description="Acidic residues" evidence="6">
    <location>
        <begin position="54"/>
        <end position="63"/>
    </location>
</feature>
<dbReference type="GO" id="GO:0005813">
    <property type="term" value="C:centrosome"/>
    <property type="evidence" value="ECO:0007669"/>
    <property type="project" value="UniProtKB-SubCell"/>
</dbReference>
<dbReference type="AlphaFoldDB" id="A0A0T6B8K4"/>
<comment type="subcellular location">
    <subcellularLocation>
        <location evidence="1">Cytoplasm</location>
        <location evidence="1">Cytoskeleton</location>
        <location evidence="1">Microtubule organizing center</location>
        <location evidence="1">Centrosome</location>
    </subcellularLocation>
</comment>
<keyword evidence="3" id="KW-0597">Phosphoprotein</keyword>
<evidence type="ECO:0000256" key="4">
    <source>
        <dbReference type="ARBA" id="ARBA00023212"/>
    </source>
</evidence>
<evidence type="ECO:0000313" key="8">
    <source>
        <dbReference type="Proteomes" id="UP000051574"/>
    </source>
</evidence>
<feature type="region of interest" description="Disordered" evidence="6">
    <location>
        <begin position="298"/>
        <end position="325"/>
    </location>
</feature>
<dbReference type="PANTHER" id="PTHR18905:SF13">
    <property type="entry name" value="NON-CENTROSOMAL MICROTUBULE ARRAY"/>
    <property type="match status" value="1"/>
</dbReference>
<sequence length="486" mass="56783">ELKDDIGRLLPEQSDAGVLTDQIERLIDQKFSTVDGASFRQPLSIVEDVSTETNDLENDDENESNSALREKLELAKEENESLKVECDDLKHCLQLMEVEYEKCEKYWASTLEEERKVFEQEQGQYNEHLMKLTDKITEYEKDFVEKSNRLPPIEEKRKLEEQFTDLESEFEEYKDQAEFQLDEKDREIMDLKEKLEELQVISKPPTNEAVTQTDFQKCRLHNLTNHVIESTNFFSEDTMPFTRVQNNSPDVSLIIWGKNSIDNESQTDTTTTSLPVTMTLPEPQDDVKQSLSMFDLPSTSTDVGSNGSQKNYAPMRPKRTRKHDRNTISQRIYKKNVDQNPAEGSLTSNNKWKGSEDLRNSAKQEEMMIVPVSTVHNMNGKIHHLEQRCRHLQMVIKQQHYQAEQVLQHCWQQQREEKLQLQYILKGTQEKLDRQIRMCNEQLERLARTDLLVKDLYVENAFLVANVQRLEQKCHLLSQCSSNNSV</sequence>
<evidence type="ECO:0000256" key="5">
    <source>
        <dbReference type="SAM" id="Coils"/>
    </source>
</evidence>
<feature type="non-terminal residue" evidence="7">
    <location>
        <position position="1"/>
    </location>
</feature>
<evidence type="ECO:0000256" key="6">
    <source>
        <dbReference type="SAM" id="MobiDB-lite"/>
    </source>
</evidence>
<evidence type="ECO:0000256" key="3">
    <source>
        <dbReference type="ARBA" id="ARBA00022553"/>
    </source>
</evidence>
<feature type="compositionally biased region" description="Basic and acidic residues" evidence="6">
    <location>
        <begin position="353"/>
        <end position="362"/>
    </location>
</feature>
<organism evidence="7 8">
    <name type="scientific">Oryctes borbonicus</name>
    <dbReference type="NCBI Taxonomy" id="1629725"/>
    <lineage>
        <taxon>Eukaryota</taxon>
        <taxon>Metazoa</taxon>
        <taxon>Ecdysozoa</taxon>
        <taxon>Arthropoda</taxon>
        <taxon>Hexapoda</taxon>
        <taxon>Insecta</taxon>
        <taxon>Pterygota</taxon>
        <taxon>Neoptera</taxon>
        <taxon>Endopterygota</taxon>
        <taxon>Coleoptera</taxon>
        <taxon>Polyphaga</taxon>
        <taxon>Scarabaeiformia</taxon>
        <taxon>Scarabaeidae</taxon>
        <taxon>Dynastinae</taxon>
        <taxon>Oryctes</taxon>
    </lineage>
</organism>
<evidence type="ECO:0000256" key="2">
    <source>
        <dbReference type="ARBA" id="ARBA00022490"/>
    </source>
</evidence>
<feature type="compositionally biased region" description="Polar residues" evidence="6">
    <location>
        <begin position="298"/>
        <end position="311"/>
    </location>
</feature>
<accession>A0A0T6B8K4</accession>
<proteinExistence type="predicted"/>
<dbReference type="GO" id="GO:0034454">
    <property type="term" value="P:microtubule anchoring at centrosome"/>
    <property type="evidence" value="ECO:0007669"/>
    <property type="project" value="TreeGrafter"/>
</dbReference>
<keyword evidence="4" id="KW-0206">Cytoskeleton</keyword>
<protein>
    <submittedName>
        <fullName evidence="7">Uncharacterized protein</fullName>
    </submittedName>
</protein>
<dbReference type="OrthoDB" id="5799458at2759"/>
<feature type="region of interest" description="Disordered" evidence="6">
    <location>
        <begin position="338"/>
        <end position="362"/>
    </location>
</feature>
<keyword evidence="8" id="KW-1185">Reference proteome</keyword>
<feature type="region of interest" description="Disordered" evidence="6">
    <location>
        <begin position="46"/>
        <end position="67"/>
    </location>
</feature>
<feature type="coiled-coil region" evidence="5">
    <location>
        <begin position="429"/>
        <end position="473"/>
    </location>
</feature>
<comment type="caution">
    <text evidence="7">The sequence shown here is derived from an EMBL/GenBank/DDBJ whole genome shotgun (WGS) entry which is preliminary data.</text>
</comment>